<dbReference type="Proteomes" id="UP000807469">
    <property type="component" value="Unassembled WGS sequence"/>
</dbReference>
<dbReference type="PANTHER" id="PTHR47175">
    <property type="entry name" value="LIPASE ATG15-RELATED"/>
    <property type="match status" value="1"/>
</dbReference>
<evidence type="ECO:0000313" key="19">
    <source>
        <dbReference type="EMBL" id="KAF9481321.1"/>
    </source>
</evidence>
<dbReference type="GO" id="GO:0034496">
    <property type="term" value="P:multivesicular body membrane disassembly"/>
    <property type="evidence" value="ECO:0007669"/>
    <property type="project" value="TreeGrafter"/>
</dbReference>
<evidence type="ECO:0000256" key="2">
    <source>
        <dbReference type="ARBA" id="ARBA00004270"/>
    </source>
</evidence>
<comment type="similarity">
    <text evidence="4">Belongs to the AB hydrolase superfamily. Lipase family.</text>
</comment>
<dbReference type="AlphaFoldDB" id="A0A9P5Z8E6"/>
<evidence type="ECO:0000256" key="13">
    <source>
        <dbReference type="ARBA" id="ARBA00023006"/>
    </source>
</evidence>
<dbReference type="PANTHER" id="PTHR47175:SF2">
    <property type="entry name" value="LIPASE ATG15-RELATED"/>
    <property type="match status" value="1"/>
</dbReference>
<accession>A0A9P5Z8E6</accession>
<keyword evidence="13" id="KW-0072">Autophagy</keyword>
<organism evidence="19 20">
    <name type="scientific">Pholiota conissans</name>
    <dbReference type="NCBI Taxonomy" id="109636"/>
    <lineage>
        <taxon>Eukaryota</taxon>
        <taxon>Fungi</taxon>
        <taxon>Dikarya</taxon>
        <taxon>Basidiomycota</taxon>
        <taxon>Agaricomycotina</taxon>
        <taxon>Agaricomycetes</taxon>
        <taxon>Agaricomycetidae</taxon>
        <taxon>Agaricales</taxon>
        <taxon>Agaricineae</taxon>
        <taxon>Strophariaceae</taxon>
        <taxon>Pholiota</taxon>
    </lineage>
</organism>
<evidence type="ECO:0000256" key="9">
    <source>
        <dbReference type="ARBA" id="ARBA00022801"/>
    </source>
</evidence>
<evidence type="ECO:0000256" key="15">
    <source>
        <dbReference type="ARBA" id="ARBA00023136"/>
    </source>
</evidence>
<dbReference type="OrthoDB" id="58570at2759"/>
<dbReference type="CDD" id="cd00519">
    <property type="entry name" value="Lipase_3"/>
    <property type="match status" value="1"/>
</dbReference>
<dbReference type="GO" id="GO:0004806">
    <property type="term" value="F:triacylglycerol lipase activity"/>
    <property type="evidence" value="ECO:0007669"/>
    <property type="project" value="UniProtKB-EC"/>
</dbReference>
<keyword evidence="7" id="KW-0812">Transmembrane</keyword>
<evidence type="ECO:0000256" key="17">
    <source>
        <dbReference type="ARBA" id="ARBA00029828"/>
    </source>
</evidence>
<evidence type="ECO:0000256" key="4">
    <source>
        <dbReference type="ARBA" id="ARBA00010701"/>
    </source>
</evidence>
<dbReference type="InterPro" id="IPR029058">
    <property type="entry name" value="AB_hydrolase_fold"/>
</dbReference>
<evidence type="ECO:0000256" key="10">
    <source>
        <dbReference type="ARBA" id="ARBA00022963"/>
    </source>
</evidence>
<dbReference type="GO" id="GO:0034727">
    <property type="term" value="P:piecemeal microautophagy of the nucleus"/>
    <property type="evidence" value="ECO:0007669"/>
    <property type="project" value="TreeGrafter"/>
</dbReference>
<evidence type="ECO:0000256" key="7">
    <source>
        <dbReference type="ARBA" id="ARBA00022692"/>
    </source>
</evidence>
<keyword evidence="12" id="KW-1133">Transmembrane helix</keyword>
<evidence type="ECO:0000256" key="8">
    <source>
        <dbReference type="ARBA" id="ARBA00022753"/>
    </source>
</evidence>
<dbReference type="SUPFAM" id="SSF53474">
    <property type="entry name" value="alpha/beta-Hydrolases"/>
    <property type="match status" value="1"/>
</dbReference>
<comment type="subcellular location">
    <subcellularLocation>
        <location evidence="3">Endosome</location>
        <location evidence="3">Multivesicular body membrane</location>
        <topology evidence="3">Single-pass type II membrane protein</topology>
    </subcellularLocation>
    <subcellularLocation>
        <location evidence="2">Prevacuolar compartment membrane</location>
        <topology evidence="2">Single-pass type II membrane protein</topology>
    </subcellularLocation>
</comment>
<keyword evidence="20" id="KW-1185">Reference proteome</keyword>
<dbReference type="GO" id="GO:0006660">
    <property type="term" value="P:phosphatidylserine catabolic process"/>
    <property type="evidence" value="ECO:0007669"/>
    <property type="project" value="TreeGrafter"/>
</dbReference>
<dbReference type="GO" id="GO:0005775">
    <property type="term" value="C:vacuolar lumen"/>
    <property type="evidence" value="ECO:0007669"/>
    <property type="project" value="TreeGrafter"/>
</dbReference>
<dbReference type="EC" id="3.1.1.3" evidence="6"/>
<keyword evidence="16" id="KW-0325">Glycoprotein</keyword>
<evidence type="ECO:0000313" key="20">
    <source>
        <dbReference type="Proteomes" id="UP000807469"/>
    </source>
</evidence>
<comment type="caution">
    <text evidence="19">The sequence shown here is derived from an EMBL/GenBank/DDBJ whole genome shotgun (WGS) entry which is preliminary data.</text>
</comment>
<proteinExistence type="inferred from homology"/>
<comment type="catalytic activity">
    <reaction evidence="1">
        <text>a triacylglycerol + H2O = a diacylglycerol + a fatty acid + H(+)</text>
        <dbReference type="Rhea" id="RHEA:12044"/>
        <dbReference type="ChEBI" id="CHEBI:15377"/>
        <dbReference type="ChEBI" id="CHEBI:15378"/>
        <dbReference type="ChEBI" id="CHEBI:17855"/>
        <dbReference type="ChEBI" id="CHEBI:18035"/>
        <dbReference type="ChEBI" id="CHEBI:28868"/>
        <dbReference type="EC" id="3.1.1.3"/>
    </reaction>
</comment>
<dbReference type="Gene3D" id="3.40.50.1820">
    <property type="entry name" value="alpha/beta hydrolase"/>
    <property type="match status" value="1"/>
</dbReference>
<evidence type="ECO:0000256" key="18">
    <source>
        <dbReference type="SAM" id="MobiDB-lite"/>
    </source>
</evidence>
<dbReference type="InterPro" id="IPR050805">
    <property type="entry name" value="ATG15_Lipase"/>
</dbReference>
<keyword evidence="9" id="KW-0378">Hydrolase</keyword>
<keyword evidence="15" id="KW-0472">Membrane</keyword>
<evidence type="ECO:0000256" key="5">
    <source>
        <dbReference type="ARBA" id="ARBA00011137"/>
    </source>
</evidence>
<keyword evidence="8" id="KW-0967">Endosome</keyword>
<evidence type="ECO:0000256" key="12">
    <source>
        <dbReference type="ARBA" id="ARBA00022989"/>
    </source>
</evidence>
<evidence type="ECO:0000256" key="14">
    <source>
        <dbReference type="ARBA" id="ARBA00023098"/>
    </source>
</evidence>
<gene>
    <name evidence="19" type="ORF">BDN70DRAFT_876472</name>
</gene>
<evidence type="ECO:0000256" key="11">
    <source>
        <dbReference type="ARBA" id="ARBA00022968"/>
    </source>
</evidence>
<comment type="subunit">
    <text evidence="5">Binds to both phosphatidylinositol (PI) and phosphatidylinositol 3,5-bisphosphate (PIP2).</text>
</comment>
<dbReference type="GO" id="GO:0046461">
    <property type="term" value="P:neutral lipid catabolic process"/>
    <property type="evidence" value="ECO:0007669"/>
    <property type="project" value="TreeGrafter"/>
</dbReference>
<evidence type="ECO:0000256" key="3">
    <source>
        <dbReference type="ARBA" id="ARBA00004343"/>
    </source>
</evidence>
<evidence type="ECO:0000256" key="16">
    <source>
        <dbReference type="ARBA" id="ARBA00023180"/>
    </source>
</evidence>
<keyword evidence="10" id="KW-0442">Lipid degradation</keyword>
<dbReference type="EMBL" id="MU155180">
    <property type="protein sequence ID" value="KAF9481321.1"/>
    <property type="molecule type" value="Genomic_DNA"/>
</dbReference>
<protein>
    <recommendedName>
        <fullName evidence="6">triacylglycerol lipase</fullName>
        <ecNumber evidence="6">3.1.1.3</ecNumber>
    </recommendedName>
    <alternativeName>
        <fullName evidence="17">Autophagy-related protein 15</fullName>
    </alternativeName>
</protein>
<feature type="compositionally biased region" description="Basic and acidic residues" evidence="18">
    <location>
        <begin position="417"/>
        <end position="426"/>
    </location>
</feature>
<keyword evidence="14" id="KW-0443">Lipid metabolism</keyword>
<dbReference type="GO" id="GO:0032585">
    <property type="term" value="C:multivesicular body membrane"/>
    <property type="evidence" value="ECO:0007669"/>
    <property type="project" value="UniProtKB-SubCell"/>
</dbReference>
<evidence type="ECO:0000256" key="6">
    <source>
        <dbReference type="ARBA" id="ARBA00013279"/>
    </source>
</evidence>
<feature type="region of interest" description="Disordered" evidence="18">
    <location>
        <begin position="406"/>
        <end position="426"/>
    </location>
</feature>
<name>A0A9P5Z8E6_9AGAR</name>
<keyword evidence="11" id="KW-0735">Signal-anchor</keyword>
<sequence length="465" mass="50815">MLYGLPATLQGLISTFLWASSPSKPSISPITFQLRHRHAITNDSRVIFSNYEPSASFAGEGTEFTIPVQTTTIPRPESHAAFMAARSNYQRDVTPALNWVDWEVPTPDVTKRSTLLQMAKMAFNAYAPDNSSASDWYDISDGWRSDPHGWGPEDDGLRGHIFVSTDNSTVVISIKGTSAGWLVGGGGPTVAKDKKNDNLLFSCCCARVGPTWSTVCGCYDGNYRCDADCVEDAMKDEGLFYPIGLNLYNNVSYLYPNANIWLTGHSLGGGLTALIGATFGAPVVAFEAPAERMASQRLHLPPPPTINHVTHVYNTADPIPMGTCTGVTSSCAIGGFALETRCHNGQVILYDTVQKLGWSVNIGNHGIKVVTDKILSDTADWKIEFNGPNDEEKGLLSVLNWGWGRRKPEEPEGDDKDGEKERYREVPLARPAIEVEGTDGVCTDCFNWEFGNFKNRSSSASRRCP</sequence>
<dbReference type="GO" id="GO:0004620">
    <property type="term" value="F:phospholipase activity"/>
    <property type="evidence" value="ECO:0007669"/>
    <property type="project" value="TreeGrafter"/>
</dbReference>
<reference evidence="19" key="1">
    <citation type="submission" date="2020-11" db="EMBL/GenBank/DDBJ databases">
        <authorList>
            <consortium name="DOE Joint Genome Institute"/>
            <person name="Ahrendt S."/>
            <person name="Riley R."/>
            <person name="Andreopoulos W."/>
            <person name="Labutti K."/>
            <person name="Pangilinan J."/>
            <person name="Ruiz-Duenas F.J."/>
            <person name="Barrasa J.M."/>
            <person name="Sanchez-Garcia M."/>
            <person name="Camarero S."/>
            <person name="Miyauchi S."/>
            <person name="Serrano A."/>
            <person name="Linde D."/>
            <person name="Babiker R."/>
            <person name="Drula E."/>
            <person name="Ayuso-Fernandez I."/>
            <person name="Pacheco R."/>
            <person name="Padilla G."/>
            <person name="Ferreira P."/>
            <person name="Barriuso J."/>
            <person name="Kellner H."/>
            <person name="Castanera R."/>
            <person name="Alfaro M."/>
            <person name="Ramirez L."/>
            <person name="Pisabarro A.G."/>
            <person name="Kuo A."/>
            <person name="Tritt A."/>
            <person name="Lipzen A."/>
            <person name="He G."/>
            <person name="Yan M."/>
            <person name="Ng V."/>
            <person name="Cullen D."/>
            <person name="Martin F."/>
            <person name="Rosso M.-N."/>
            <person name="Henrissat B."/>
            <person name="Hibbett D."/>
            <person name="Martinez A.T."/>
            <person name="Grigoriev I.V."/>
        </authorList>
    </citation>
    <scope>NUCLEOTIDE SEQUENCE</scope>
    <source>
        <strain evidence="19">CIRM-BRFM 674</strain>
    </source>
</reference>
<evidence type="ECO:0000256" key="1">
    <source>
        <dbReference type="ARBA" id="ARBA00001024"/>
    </source>
</evidence>